<dbReference type="FunFam" id="1.10.565.10:FF:000007">
    <property type="entry name" value="Hepatocyte nuclear factor 4 alpha"/>
    <property type="match status" value="1"/>
</dbReference>
<dbReference type="InterPro" id="IPR000003">
    <property type="entry name" value="Retinoid-X_rcpt/HNF4"/>
</dbReference>
<dbReference type="PROSITE" id="PS00031">
    <property type="entry name" value="NUCLEAR_REC_DBD_1"/>
    <property type="match status" value="1"/>
</dbReference>
<dbReference type="PROSITE" id="PS51843">
    <property type="entry name" value="NR_LBD"/>
    <property type="match status" value="1"/>
</dbReference>
<dbReference type="SMART" id="SM00430">
    <property type="entry name" value="HOLI"/>
    <property type="match status" value="1"/>
</dbReference>
<dbReference type="PROSITE" id="PS51030">
    <property type="entry name" value="NUCLEAR_REC_DBD_2"/>
    <property type="match status" value="1"/>
</dbReference>
<comment type="similarity">
    <text evidence="2">Belongs to the nuclear hormone receptor family. NR2 subfamily.</text>
</comment>
<dbReference type="Gene3D" id="1.10.565.10">
    <property type="entry name" value="Retinoid X Receptor"/>
    <property type="match status" value="1"/>
</dbReference>
<keyword evidence="6 11" id="KW-0805">Transcription regulation</keyword>
<keyword evidence="10 11" id="KW-0539">Nucleus</keyword>
<evidence type="ECO:0000256" key="7">
    <source>
        <dbReference type="ARBA" id="ARBA00023125"/>
    </source>
</evidence>
<dbReference type="Ensembl" id="ENSNMLT00000017080.1">
    <property type="protein sequence ID" value="ENSNMLP00000015199.1"/>
    <property type="gene ID" value="ENSNMLG00000008533.1"/>
</dbReference>
<evidence type="ECO:0000256" key="9">
    <source>
        <dbReference type="ARBA" id="ARBA00023170"/>
    </source>
</evidence>
<evidence type="ECO:0000256" key="5">
    <source>
        <dbReference type="ARBA" id="ARBA00022833"/>
    </source>
</evidence>
<dbReference type="Gene3D" id="3.30.50.10">
    <property type="entry name" value="Erythroid Transcription Factor GATA-1, subunit A"/>
    <property type="match status" value="1"/>
</dbReference>
<evidence type="ECO:0000256" key="1">
    <source>
        <dbReference type="ARBA" id="ARBA00004123"/>
    </source>
</evidence>
<dbReference type="InterPro" id="IPR013088">
    <property type="entry name" value="Znf_NHR/GATA"/>
</dbReference>
<evidence type="ECO:0000259" key="12">
    <source>
        <dbReference type="PROSITE" id="PS51030"/>
    </source>
</evidence>
<evidence type="ECO:0000256" key="10">
    <source>
        <dbReference type="ARBA" id="ARBA00023242"/>
    </source>
</evidence>
<dbReference type="GO" id="GO:0005634">
    <property type="term" value="C:nucleus"/>
    <property type="evidence" value="ECO:0007669"/>
    <property type="project" value="UniProtKB-SubCell"/>
</dbReference>
<dbReference type="Pfam" id="PF00105">
    <property type="entry name" value="zf-C4"/>
    <property type="match status" value="1"/>
</dbReference>
<dbReference type="AlphaFoldDB" id="A0A8C6T3X9"/>
<feature type="domain" description="NR LBD" evidence="13">
    <location>
        <begin position="144"/>
        <end position="371"/>
    </location>
</feature>
<evidence type="ECO:0000256" key="2">
    <source>
        <dbReference type="ARBA" id="ARBA00006421"/>
    </source>
</evidence>
<organism evidence="14 15">
    <name type="scientific">Neogobius melanostomus</name>
    <name type="common">round goby</name>
    <dbReference type="NCBI Taxonomy" id="47308"/>
    <lineage>
        <taxon>Eukaryota</taxon>
        <taxon>Metazoa</taxon>
        <taxon>Chordata</taxon>
        <taxon>Craniata</taxon>
        <taxon>Vertebrata</taxon>
        <taxon>Euteleostomi</taxon>
        <taxon>Actinopterygii</taxon>
        <taxon>Neopterygii</taxon>
        <taxon>Teleostei</taxon>
        <taxon>Neoteleostei</taxon>
        <taxon>Acanthomorphata</taxon>
        <taxon>Gobiaria</taxon>
        <taxon>Gobiiformes</taxon>
        <taxon>Gobioidei</taxon>
        <taxon>Gobiidae</taxon>
        <taxon>Benthophilinae</taxon>
        <taxon>Neogobiini</taxon>
        <taxon>Neogobius</taxon>
    </lineage>
</organism>
<dbReference type="InterPro" id="IPR050274">
    <property type="entry name" value="Nuclear_hormone_rcpt_NR2"/>
</dbReference>
<dbReference type="InterPro" id="IPR049635">
    <property type="entry name" value="HNF4_LBD"/>
</dbReference>
<dbReference type="InterPro" id="IPR001723">
    <property type="entry name" value="Nuclear_hrmn_rcpt"/>
</dbReference>
<feature type="domain" description="Nuclear receptor" evidence="12">
    <location>
        <begin position="53"/>
        <end position="128"/>
    </location>
</feature>
<accession>A0A8C6T3X9</accession>
<keyword evidence="7 11" id="KW-0238">DNA-binding</keyword>
<evidence type="ECO:0000256" key="11">
    <source>
        <dbReference type="RuleBase" id="RU004334"/>
    </source>
</evidence>
<dbReference type="CDD" id="cd06931">
    <property type="entry name" value="NR_LBD_HNF4_like"/>
    <property type="match status" value="1"/>
</dbReference>
<protein>
    <submittedName>
        <fullName evidence="14">Hepatocyte nuclear factor 4, gamma</fullName>
    </submittedName>
</protein>
<evidence type="ECO:0000313" key="14">
    <source>
        <dbReference type="Ensembl" id="ENSNMLP00000015199.1"/>
    </source>
</evidence>
<dbReference type="CDD" id="cd06960">
    <property type="entry name" value="NR_DBD_HNF4A"/>
    <property type="match status" value="1"/>
</dbReference>
<dbReference type="InterPro" id="IPR049636">
    <property type="entry name" value="HNF4-like_DBD"/>
</dbReference>
<dbReference type="InterPro" id="IPR000536">
    <property type="entry name" value="Nucl_hrmn_rcpt_lig-bd"/>
</dbReference>
<keyword evidence="15" id="KW-1185">Reference proteome</keyword>
<evidence type="ECO:0000313" key="15">
    <source>
        <dbReference type="Proteomes" id="UP000694523"/>
    </source>
</evidence>
<dbReference type="SMART" id="SM00399">
    <property type="entry name" value="ZnF_C4"/>
    <property type="match status" value="1"/>
</dbReference>
<dbReference type="PRINTS" id="PR00545">
    <property type="entry name" value="RETINOIDXR"/>
</dbReference>
<proteinExistence type="inferred from homology"/>
<dbReference type="GO" id="GO:0000978">
    <property type="term" value="F:RNA polymerase II cis-regulatory region sequence-specific DNA binding"/>
    <property type="evidence" value="ECO:0007669"/>
    <property type="project" value="InterPro"/>
</dbReference>
<evidence type="ECO:0000256" key="8">
    <source>
        <dbReference type="ARBA" id="ARBA00023163"/>
    </source>
</evidence>
<keyword evidence="4 11" id="KW-0863">Zinc-finger</keyword>
<dbReference type="InterPro" id="IPR001628">
    <property type="entry name" value="Znf_hrmn_rcpt"/>
</dbReference>
<dbReference type="GO" id="GO:0003707">
    <property type="term" value="F:nuclear steroid receptor activity"/>
    <property type="evidence" value="ECO:0007669"/>
    <property type="project" value="InterPro"/>
</dbReference>
<evidence type="ECO:0000256" key="6">
    <source>
        <dbReference type="ARBA" id="ARBA00023015"/>
    </source>
</evidence>
<evidence type="ECO:0000256" key="3">
    <source>
        <dbReference type="ARBA" id="ARBA00022723"/>
    </source>
</evidence>
<keyword evidence="3 11" id="KW-0479">Metal-binding</keyword>
<reference evidence="14" key="1">
    <citation type="submission" date="2025-08" db="UniProtKB">
        <authorList>
            <consortium name="Ensembl"/>
        </authorList>
    </citation>
    <scope>IDENTIFICATION</scope>
</reference>
<dbReference type="PRINTS" id="PR00398">
    <property type="entry name" value="STRDHORMONER"/>
</dbReference>
<dbReference type="SUPFAM" id="SSF57716">
    <property type="entry name" value="Glucocorticoid receptor-like (DNA-binding domain)"/>
    <property type="match status" value="1"/>
</dbReference>
<dbReference type="InterPro" id="IPR035500">
    <property type="entry name" value="NHR-like_dom_sf"/>
</dbReference>
<sequence length="424" mass="47588">VRLSRSLLEMEVANYCEGLDPSYSTLGFENAEVLYGGDSMPTEAGVPGPDGMSSNCAICGDKATGKHYGASSCDGCKGFFRRSIRKNHIYTCRFSRQCIVDKDKRNQCRFCRLNKCFRAGMKKEAVQNERDRISSRRTIQNQSQDIPPITVLAQAESLSQQITAPVVLGDLAEQKSASVVDVCDSMRQQLLVLVEWAKYIPAFGELPLDDQVSLLRAHAGEHLLLGVAKRSMPFKDFLLLGNGCVIHRNNTEPEICRVANRVLDELVQPFQDIQIDENEYAALKAIVFFDPDAKSLRDPSKIKAMRHQVQMSLEDYINDRQYDSRGRFGELLLLLPTLQSITWQMIEQLQFIKLCGLAKIDNLLQEMLLGGEPAASNPSEYGLTFSYTPSANDRRDKYLCVHKNDPKPGLKYGQSMTEVVLNND</sequence>
<dbReference type="SUPFAM" id="SSF48508">
    <property type="entry name" value="Nuclear receptor ligand-binding domain"/>
    <property type="match status" value="1"/>
</dbReference>
<dbReference type="Pfam" id="PF00104">
    <property type="entry name" value="Hormone_recep"/>
    <property type="match status" value="1"/>
</dbReference>
<evidence type="ECO:0000259" key="13">
    <source>
        <dbReference type="PROSITE" id="PS51843"/>
    </source>
</evidence>
<comment type="subcellular location">
    <subcellularLocation>
        <location evidence="1 11">Nucleus</location>
    </subcellularLocation>
</comment>
<keyword evidence="9 11" id="KW-0675">Receptor</keyword>
<dbReference type="Proteomes" id="UP000694523">
    <property type="component" value="Unplaced"/>
</dbReference>
<evidence type="ECO:0000256" key="4">
    <source>
        <dbReference type="ARBA" id="ARBA00022771"/>
    </source>
</evidence>
<name>A0A8C6T3X9_9GOBI</name>
<keyword evidence="8 11" id="KW-0804">Transcription</keyword>
<dbReference type="GO" id="GO:0045893">
    <property type="term" value="P:positive regulation of DNA-templated transcription"/>
    <property type="evidence" value="ECO:0007669"/>
    <property type="project" value="UniProtKB-ARBA"/>
</dbReference>
<dbReference type="FunFam" id="3.30.50.10:FF:000012">
    <property type="entry name" value="Hepatocyte nuclear factor 4, alpha"/>
    <property type="match status" value="1"/>
</dbReference>
<dbReference type="PRINTS" id="PR00047">
    <property type="entry name" value="STROIDFINGER"/>
</dbReference>
<dbReference type="PANTHER" id="PTHR24083">
    <property type="entry name" value="NUCLEAR HORMONE RECEPTOR"/>
    <property type="match status" value="1"/>
</dbReference>
<keyword evidence="5 11" id="KW-0862">Zinc</keyword>
<dbReference type="GO" id="GO:0008270">
    <property type="term" value="F:zinc ion binding"/>
    <property type="evidence" value="ECO:0007669"/>
    <property type="project" value="UniProtKB-KW"/>
</dbReference>
<reference evidence="14" key="2">
    <citation type="submission" date="2025-09" db="UniProtKB">
        <authorList>
            <consortium name="Ensembl"/>
        </authorList>
    </citation>
    <scope>IDENTIFICATION</scope>
</reference>